<dbReference type="Proteomes" id="UP001552299">
    <property type="component" value="Unassembled WGS sequence"/>
</dbReference>
<feature type="compositionally biased region" description="Basic residues" evidence="1">
    <location>
        <begin position="1"/>
        <end position="14"/>
    </location>
</feature>
<organism evidence="2 3">
    <name type="scientific">Dendrobium thyrsiflorum</name>
    <name type="common">Pinecone-like raceme dendrobium</name>
    <name type="synonym">Orchid</name>
    <dbReference type="NCBI Taxonomy" id="117978"/>
    <lineage>
        <taxon>Eukaryota</taxon>
        <taxon>Viridiplantae</taxon>
        <taxon>Streptophyta</taxon>
        <taxon>Embryophyta</taxon>
        <taxon>Tracheophyta</taxon>
        <taxon>Spermatophyta</taxon>
        <taxon>Magnoliopsida</taxon>
        <taxon>Liliopsida</taxon>
        <taxon>Asparagales</taxon>
        <taxon>Orchidaceae</taxon>
        <taxon>Epidendroideae</taxon>
        <taxon>Malaxideae</taxon>
        <taxon>Dendrobiinae</taxon>
        <taxon>Dendrobium</taxon>
    </lineage>
</organism>
<accession>A0ABD0UIR0</accession>
<evidence type="ECO:0000313" key="2">
    <source>
        <dbReference type="EMBL" id="KAL0910206.1"/>
    </source>
</evidence>
<dbReference type="AlphaFoldDB" id="A0ABD0UIR0"/>
<evidence type="ECO:0000313" key="3">
    <source>
        <dbReference type="Proteomes" id="UP001552299"/>
    </source>
</evidence>
<name>A0ABD0UIR0_DENTH</name>
<dbReference type="EMBL" id="JANQDX010000016">
    <property type="protein sequence ID" value="KAL0910206.1"/>
    <property type="molecule type" value="Genomic_DNA"/>
</dbReference>
<proteinExistence type="predicted"/>
<dbReference type="PANTHER" id="PTHR33144:SF16">
    <property type="entry name" value="OS02G0129000 PROTEIN"/>
    <property type="match status" value="1"/>
</dbReference>
<feature type="region of interest" description="Disordered" evidence="1">
    <location>
        <begin position="1"/>
        <end position="59"/>
    </location>
</feature>
<sequence length="205" mass="22894">MIGRNTFRRAKKVVSRGGSSRGSETPSTPIYPDSTSEQIQEENQCSGTQQSPRHSTCEQIQSPNDGICLIDEQGVPVRRRGRTTCIDIQNMPPGTRVLIEVNENNVPSNISESILLGSYLGVIARDPILASISFPDLRNKGMEPFKKNFAFPGHIRHWILQSLGVTWRNHKTNSKAEHWDSRPIEEIMESIPAGVDASQWCQLVT</sequence>
<evidence type="ECO:0000256" key="1">
    <source>
        <dbReference type="SAM" id="MobiDB-lite"/>
    </source>
</evidence>
<protein>
    <submittedName>
        <fullName evidence="2">Uncharacterized protein</fullName>
    </submittedName>
</protein>
<comment type="caution">
    <text evidence="2">The sequence shown here is derived from an EMBL/GenBank/DDBJ whole genome shotgun (WGS) entry which is preliminary data.</text>
</comment>
<reference evidence="2 3" key="1">
    <citation type="journal article" date="2024" name="Plant Biotechnol. J.">
        <title>Dendrobium thyrsiflorum genome and its molecular insights into genes involved in important horticultural traits.</title>
        <authorList>
            <person name="Chen B."/>
            <person name="Wang J.Y."/>
            <person name="Zheng P.J."/>
            <person name="Li K.L."/>
            <person name="Liang Y.M."/>
            <person name="Chen X.F."/>
            <person name="Zhang C."/>
            <person name="Zhao X."/>
            <person name="He X."/>
            <person name="Zhang G.Q."/>
            <person name="Liu Z.J."/>
            <person name="Xu Q."/>
        </authorList>
    </citation>
    <scope>NUCLEOTIDE SEQUENCE [LARGE SCALE GENOMIC DNA]</scope>
    <source>
        <strain evidence="2">GZMU011</strain>
    </source>
</reference>
<gene>
    <name evidence="2" type="ORF">M5K25_021160</name>
</gene>
<dbReference type="PANTHER" id="PTHR33144">
    <property type="entry name" value="OS10G0409366 PROTEIN-RELATED"/>
    <property type="match status" value="1"/>
</dbReference>
<keyword evidence="3" id="KW-1185">Reference proteome</keyword>
<feature type="compositionally biased region" description="Polar residues" evidence="1">
    <location>
        <begin position="24"/>
        <end position="59"/>
    </location>
</feature>